<keyword evidence="2" id="KW-0812">Transmembrane</keyword>
<feature type="coiled-coil region" evidence="1">
    <location>
        <begin position="873"/>
        <end position="937"/>
    </location>
</feature>
<dbReference type="Gene3D" id="3.40.50.300">
    <property type="entry name" value="P-loop containing nucleotide triphosphate hydrolases"/>
    <property type="match status" value="2"/>
</dbReference>
<organism evidence="4 5">
    <name type="scientific">Cohnella luojiensis</name>
    <dbReference type="NCBI Taxonomy" id="652876"/>
    <lineage>
        <taxon>Bacteria</taxon>
        <taxon>Bacillati</taxon>
        <taxon>Bacillota</taxon>
        <taxon>Bacilli</taxon>
        <taxon>Bacillales</taxon>
        <taxon>Paenibacillaceae</taxon>
        <taxon>Cohnella</taxon>
    </lineage>
</organism>
<reference evidence="4 5" key="1">
    <citation type="submission" date="2019-03" db="EMBL/GenBank/DDBJ databases">
        <title>Cohnella endophytica sp. nov., a novel endophytic bacterium isolated from bark of Sonneratia apetala.</title>
        <authorList>
            <person name="Tuo L."/>
        </authorList>
    </citation>
    <scope>NUCLEOTIDE SEQUENCE [LARGE SCALE GENOMIC DNA]</scope>
    <source>
        <strain evidence="4 5">CCTCC AB 208254</strain>
    </source>
</reference>
<feature type="coiled-coil region" evidence="1">
    <location>
        <begin position="297"/>
        <end position="428"/>
    </location>
</feature>
<feature type="coiled-coil region" evidence="1">
    <location>
        <begin position="192"/>
        <end position="236"/>
    </location>
</feature>
<evidence type="ECO:0000256" key="2">
    <source>
        <dbReference type="SAM" id="Phobius"/>
    </source>
</evidence>
<dbReference type="AlphaFoldDB" id="A0A4Y8MB08"/>
<dbReference type="InterPro" id="IPR027417">
    <property type="entry name" value="P-loop_NTPase"/>
</dbReference>
<sequence length="1084" mass="123158">MYIRELQVDGYGALHGLKLELEAPITVIYGPNEAGKSTLLRFVRSMLYGFPTRKDPVERGEPVFGGRHGGRLLLKDRAGREWLLERYADRGNEMTLRDGGGLERMLAQPEWERLLLGGISERLFRQLFSVSLNELHELRSLQGEELGNYLYHAGLAGGSSLSGARRQIGAEMDRLFRPKGTTQEMNRLLAAIKETETAIRQGRDRLQHYRETEAALAQVEQQLASADKSLPELRLQAAKLQNGYDLREWWLKRETLLTEDSELRGQLADPSAALMPEGSFTRWSGLKTSRVEAASKLAEARRAVGELRSNLDQLNWDDAWVSTVPEWERLESMREAILAKREERAELEAERRSLDETVQSTLARLSAEWGETELLSFGGLAAEREQVRRLQQSWEEAERASVNLQAELRRLNRQQEVLRTEMDNVADQTMTKAPNAISSGSGQVSSLGSFIPKSKPALLQAWHNLEDARRDYDRARVNVAPPLALNSRSNTSKGHLPFMPLMTGGLAGLAGVIGLILPFLFGIEGNPSKYIYILSTCVLLLAVVLMIYASYNRSSRNPKESSTLSGAAGDDYITGLKLHHRQMNEKLRQLMNEPEAAVTKLLPNIPLATNSMGSLQQPDLEDTIWQQLREAVHEQLDRLEEIDRGNSKQQELHQRLQELQRERELVERDSIAQRERMEELTARWENWLLERKLPVHLAPESLPELLGMAEQGQAVLRQRQRLSDRSDTLLRAIREFEQAAGQLMKICPPPNGIGADAVQAVQWLYKEAVRQFAVKEKAEQLIRQLAKAKVDAEEASKELAAIEGRMASLFLEANVGSEAELEQRLRIDERCLELRKEAREIQLRLESGRDPEAQSQLYELLRTYDDATLSSLLTEQKLLLEAEEERRSELLDRRGRLTQDLDRQRGEAELEDKGQRLRELQSKLELLTERYAILAISDRLIVRTKAVYEEEKQPEVLQTASRYFRQMTNGAYSRIVAPGDSKALLAETNDRRLMDSLFLSRGTQEQLYLAMRFALCDAASPEQPLPLLLDDLFVHFDEQRLIQSLPVLEDLSEIRQLILFTCHRHIAQTLVAGIPAARMLELKG</sequence>
<dbReference type="RefSeq" id="WP_135150672.1">
    <property type="nucleotide sequence ID" value="NZ_SOMN01000002.1"/>
</dbReference>
<dbReference type="Pfam" id="PF13514">
    <property type="entry name" value="AAA_27"/>
    <property type="match status" value="1"/>
</dbReference>
<dbReference type="InterPro" id="IPR038734">
    <property type="entry name" value="YhaN_AAA"/>
</dbReference>
<keyword evidence="5" id="KW-1185">Reference proteome</keyword>
<dbReference type="Proteomes" id="UP000297900">
    <property type="component" value="Unassembled WGS sequence"/>
</dbReference>
<feature type="transmembrane region" description="Helical" evidence="2">
    <location>
        <begin position="530"/>
        <end position="551"/>
    </location>
</feature>
<proteinExistence type="predicted"/>
<protein>
    <recommendedName>
        <fullName evidence="3">YhaN AAA domain-containing protein</fullName>
    </recommendedName>
</protein>
<feature type="coiled-coil region" evidence="1">
    <location>
        <begin position="775"/>
        <end position="812"/>
    </location>
</feature>
<evidence type="ECO:0000313" key="5">
    <source>
        <dbReference type="Proteomes" id="UP000297900"/>
    </source>
</evidence>
<name>A0A4Y8MB08_9BACL</name>
<feature type="coiled-coil region" evidence="1">
    <location>
        <begin position="642"/>
        <end position="676"/>
    </location>
</feature>
<dbReference type="OrthoDB" id="9764467at2"/>
<keyword evidence="2" id="KW-1133">Transmembrane helix</keyword>
<dbReference type="SUPFAM" id="SSF52540">
    <property type="entry name" value="P-loop containing nucleoside triphosphate hydrolases"/>
    <property type="match status" value="1"/>
</dbReference>
<feature type="domain" description="YhaN AAA" evidence="3">
    <location>
        <begin position="1"/>
        <end position="202"/>
    </location>
</feature>
<accession>A0A4Y8MB08</accession>
<comment type="caution">
    <text evidence="4">The sequence shown here is derived from an EMBL/GenBank/DDBJ whole genome shotgun (WGS) entry which is preliminary data.</text>
</comment>
<evidence type="ECO:0000256" key="1">
    <source>
        <dbReference type="SAM" id="Coils"/>
    </source>
</evidence>
<keyword evidence="2" id="KW-0472">Membrane</keyword>
<gene>
    <name evidence="4" type="ORF">E2980_03155</name>
</gene>
<dbReference type="PANTHER" id="PTHR41259:SF1">
    <property type="entry name" value="DOUBLE-STRAND BREAK REPAIR RAD50 ATPASE, PUTATIVE-RELATED"/>
    <property type="match status" value="1"/>
</dbReference>
<keyword evidence="1" id="KW-0175">Coiled coil</keyword>
<feature type="transmembrane region" description="Helical" evidence="2">
    <location>
        <begin position="498"/>
        <end position="523"/>
    </location>
</feature>
<dbReference type="PANTHER" id="PTHR41259">
    <property type="entry name" value="DOUBLE-STRAND BREAK REPAIR RAD50 ATPASE, PUTATIVE-RELATED"/>
    <property type="match status" value="1"/>
</dbReference>
<evidence type="ECO:0000259" key="3">
    <source>
        <dbReference type="Pfam" id="PF13514"/>
    </source>
</evidence>
<evidence type="ECO:0000313" key="4">
    <source>
        <dbReference type="EMBL" id="TFE30793.1"/>
    </source>
</evidence>
<dbReference type="EMBL" id="SOMN01000002">
    <property type="protein sequence ID" value="TFE30793.1"/>
    <property type="molecule type" value="Genomic_DNA"/>
</dbReference>